<accession>L7L5G9</accession>
<dbReference type="EMBL" id="BANT01000004">
    <property type="protein sequence ID" value="GAC56189.1"/>
    <property type="molecule type" value="Genomic_DNA"/>
</dbReference>
<gene>
    <name evidence="7" type="ORF">GOHSU_04_00580</name>
</gene>
<dbReference type="STRING" id="1121927.GOHSU_04_00580"/>
<feature type="domain" description="Fe/B12 periplasmic-binding" evidence="6">
    <location>
        <begin position="84"/>
        <end position="341"/>
    </location>
</feature>
<dbReference type="Gene3D" id="3.40.50.1980">
    <property type="entry name" value="Nitrogenase molybdenum iron protein domain"/>
    <property type="match status" value="2"/>
</dbReference>
<dbReference type="PROSITE" id="PS50983">
    <property type="entry name" value="FE_B12_PBP"/>
    <property type="match status" value="1"/>
</dbReference>
<dbReference type="InterPro" id="IPR051313">
    <property type="entry name" value="Bact_iron-sidero_bind"/>
</dbReference>
<dbReference type="GO" id="GO:1901678">
    <property type="term" value="P:iron coordination entity transport"/>
    <property type="evidence" value="ECO:0007669"/>
    <property type="project" value="UniProtKB-ARBA"/>
</dbReference>
<dbReference type="Proteomes" id="UP000053405">
    <property type="component" value="Unassembled WGS sequence"/>
</dbReference>
<evidence type="ECO:0000256" key="3">
    <source>
        <dbReference type="ARBA" id="ARBA00022448"/>
    </source>
</evidence>
<evidence type="ECO:0000313" key="8">
    <source>
        <dbReference type="Proteomes" id="UP000053405"/>
    </source>
</evidence>
<keyword evidence="4 5" id="KW-0732">Signal</keyword>
<evidence type="ECO:0000256" key="1">
    <source>
        <dbReference type="ARBA" id="ARBA00004196"/>
    </source>
</evidence>
<organism evidence="7 8">
    <name type="scientific">Gordonia hirsuta DSM 44140 = NBRC 16056</name>
    <dbReference type="NCBI Taxonomy" id="1121927"/>
    <lineage>
        <taxon>Bacteria</taxon>
        <taxon>Bacillati</taxon>
        <taxon>Actinomycetota</taxon>
        <taxon>Actinomycetes</taxon>
        <taxon>Mycobacteriales</taxon>
        <taxon>Gordoniaceae</taxon>
        <taxon>Gordonia</taxon>
    </lineage>
</organism>
<evidence type="ECO:0000256" key="2">
    <source>
        <dbReference type="ARBA" id="ARBA00008814"/>
    </source>
</evidence>
<keyword evidence="3" id="KW-0813">Transport</keyword>
<dbReference type="AlphaFoldDB" id="L7L5G9"/>
<dbReference type="PANTHER" id="PTHR30532">
    <property type="entry name" value="IRON III DICITRATE-BINDING PERIPLASMIC PROTEIN"/>
    <property type="match status" value="1"/>
</dbReference>
<feature type="chain" id="PRO_5003979665" evidence="5">
    <location>
        <begin position="33"/>
        <end position="342"/>
    </location>
</feature>
<comment type="caution">
    <text evidence="7">The sequence shown here is derived from an EMBL/GenBank/DDBJ whole genome shotgun (WGS) entry which is preliminary data.</text>
</comment>
<dbReference type="eggNOG" id="COG0614">
    <property type="taxonomic scope" value="Bacteria"/>
</dbReference>
<keyword evidence="8" id="KW-1185">Reference proteome</keyword>
<dbReference type="Pfam" id="PF01497">
    <property type="entry name" value="Peripla_BP_2"/>
    <property type="match status" value="1"/>
</dbReference>
<dbReference type="PANTHER" id="PTHR30532:SF25">
    <property type="entry name" value="IRON(III) DICITRATE-BINDING PERIPLASMIC PROTEIN"/>
    <property type="match status" value="1"/>
</dbReference>
<evidence type="ECO:0000256" key="5">
    <source>
        <dbReference type="SAM" id="SignalP"/>
    </source>
</evidence>
<dbReference type="InterPro" id="IPR002491">
    <property type="entry name" value="ABC_transptr_periplasmic_BD"/>
</dbReference>
<feature type="signal peptide" evidence="5">
    <location>
        <begin position="1"/>
        <end position="32"/>
    </location>
</feature>
<dbReference type="SUPFAM" id="SSF53807">
    <property type="entry name" value="Helical backbone' metal receptor"/>
    <property type="match status" value="1"/>
</dbReference>
<name>L7L5G9_9ACTN</name>
<evidence type="ECO:0000259" key="6">
    <source>
        <dbReference type="PROSITE" id="PS50983"/>
    </source>
</evidence>
<dbReference type="GO" id="GO:0030288">
    <property type="term" value="C:outer membrane-bounded periplasmic space"/>
    <property type="evidence" value="ECO:0007669"/>
    <property type="project" value="TreeGrafter"/>
</dbReference>
<sequence>MLDNSPTTGRRWRLLAAAATAFMLAAGLTACAESDDELRTPDGSIISTVTSRIARVDIVNAGRDYAQTCLAPTAAADPAADISRVIVTDPALLDAFCALGVGPKVRAVTAADGSIPAYLGPQLGAVPTLGHSPTAAQVRTADPQLVLATPGTAAAVGALHATGVLGSTEVVTIGGGDDWRAVFTEVAKALDRSAAATERLAEFDAEAARIGRVMDAPHSQVSLVRFTPDAELIEGTGGFAPALLTQIGVARPAAQRTPEPTVVTDANFTAADGDLIYVSAQGQRGLDRGVEVLESDRWQEMGAPSWSRVLWVDDAVWYQTSGLAAAWLVLNDVKSSLNSTSS</sequence>
<dbReference type="RefSeq" id="WP_005935925.1">
    <property type="nucleotide sequence ID" value="NZ_ATVK01000041.1"/>
</dbReference>
<proteinExistence type="inferred from homology"/>
<comment type="similarity">
    <text evidence="2">Belongs to the bacterial solute-binding protein 8 family.</text>
</comment>
<protein>
    <submittedName>
        <fullName evidence="7">Putative ABC transporter substrate-binding protein</fullName>
    </submittedName>
</protein>
<evidence type="ECO:0000313" key="7">
    <source>
        <dbReference type="EMBL" id="GAC56189.1"/>
    </source>
</evidence>
<evidence type="ECO:0000256" key="4">
    <source>
        <dbReference type="ARBA" id="ARBA00022729"/>
    </source>
</evidence>
<reference evidence="7 8" key="1">
    <citation type="submission" date="2012-12" db="EMBL/GenBank/DDBJ databases">
        <title>Whole genome shotgun sequence of Gordonia hirsuta NBRC 16056.</title>
        <authorList>
            <person name="Isaki-Nakamura S."/>
            <person name="Hosoyama A."/>
            <person name="Tsuchikane K."/>
            <person name="Katsumata H."/>
            <person name="Baba S."/>
            <person name="Yamazaki S."/>
            <person name="Fujita N."/>
        </authorList>
    </citation>
    <scope>NUCLEOTIDE SEQUENCE [LARGE SCALE GENOMIC DNA]</scope>
    <source>
        <strain evidence="7 8">NBRC 16056</strain>
    </source>
</reference>
<comment type="subcellular location">
    <subcellularLocation>
        <location evidence="1">Cell envelope</location>
    </subcellularLocation>
</comment>